<proteinExistence type="predicted"/>
<comment type="caution">
    <text evidence="1">The sequence shown here is derived from an EMBL/GenBank/DDBJ whole genome shotgun (WGS) entry which is preliminary data.</text>
</comment>
<dbReference type="Proteomes" id="UP000694240">
    <property type="component" value="Chromosome 5"/>
</dbReference>
<protein>
    <submittedName>
        <fullName evidence="1">Uncharacterized protein</fullName>
    </submittedName>
</protein>
<dbReference type="EMBL" id="JAEFBK010000005">
    <property type="protein sequence ID" value="KAG7606781.1"/>
    <property type="molecule type" value="Genomic_DNA"/>
</dbReference>
<gene>
    <name evidence="1" type="ORF">ISN45_At05g056600</name>
</gene>
<reference evidence="1 2" key="1">
    <citation type="submission" date="2020-12" db="EMBL/GenBank/DDBJ databases">
        <title>Concerted genomic and epigenomic changes stabilize Arabidopsis allopolyploids.</title>
        <authorList>
            <person name="Chen Z."/>
        </authorList>
    </citation>
    <scope>NUCLEOTIDE SEQUENCE [LARGE SCALE GENOMIC DNA]</scope>
    <source>
        <strain evidence="1">Allo738</strain>
        <tissue evidence="1">Leaf</tissue>
    </source>
</reference>
<organism evidence="1 2">
    <name type="scientific">Arabidopsis thaliana x Arabidopsis arenosa</name>
    <dbReference type="NCBI Taxonomy" id="1240361"/>
    <lineage>
        <taxon>Eukaryota</taxon>
        <taxon>Viridiplantae</taxon>
        <taxon>Streptophyta</taxon>
        <taxon>Embryophyta</taxon>
        <taxon>Tracheophyta</taxon>
        <taxon>Spermatophyta</taxon>
        <taxon>Magnoliopsida</taxon>
        <taxon>eudicotyledons</taxon>
        <taxon>Gunneridae</taxon>
        <taxon>Pentapetalae</taxon>
        <taxon>rosids</taxon>
        <taxon>malvids</taxon>
        <taxon>Brassicales</taxon>
        <taxon>Brassicaceae</taxon>
        <taxon>Camelineae</taxon>
        <taxon>Arabidopsis</taxon>
    </lineage>
</organism>
<keyword evidence="2" id="KW-1185">Reference proteome</keyword>
<dbReference type="AlphaFoldDB" id="A0A8T2DHW7"/>
<name>A0A8T2DHW7_9BRAS</name>
<accession>A0A8T2DHW7</accession>
<evidence type="ECO:0000313" key="2">
    <source>
        <dbReference type="Proteomes" id="UP000694240"/>
    </source>
</evidence>
<sequence>MSCFDCSGYDVSSCLIHLAEWHPLE</sequence>
<evidence type="ECO:0000313" key="1">
    <source>
        <dbReference type="EMBL" id="KAG7606781.1"/>
    </source>
</evidence>